<dbReference type="NCBIfam" id="TIGR00052">
    <property type="entry name" value="nudix-type nucleoside diphosphatase, YffH/AdpP family"/>
    <property type="match status" value="1"/>
</dbReference>
<dbReference type="GO" id="GO:0046872">
    <property type="term" value="F:metal ion binding"/>
    <property type="evidence" value="ECO:0007669"/>
    <property type="project" value="InterPro"/>
</dbReference>
<reference evidence="13 14" key="2">
    <citation type="submission" date="2018-11" db="EMBL/GenBank/DDBJ databases">
        <authorList>
            <consortium name="Pathogen Informatics"/>
        </authorList>
    </citation>
    <scope>NUCLEOTIDE SEQUENCE [LARGE SCALE GENOMIC DNA]</scope>
</reference>
<sequence>MASSTHCDEYLSDVRINSNVQNSPFVRLTQIRFKLGNREVKWDMALRPDSVACLLFHRDKKSLLFVKQFRPAVFVSIVRKMAENQGKEDADIDWSKYPISIGETIELCAGLIDKPNLSELAHMREEIIEECGYDVKECDITLLKKFITGIGASGAQQYLFYAEIDESMKVNEGGGTENERIQKVFMTLPEADRYYQKREVLSAPGLLYALQWFFSQKKTHLID</sequence>
<keyword evidence="14" id="KW-1185">Reference proteome</keyword>
<name>A0A183TXB9_TOXCA</name>
<comment type="catalytic activity">
    <reaction evidence="7">
        <text>UDP-sugar + H2O = UMP + alpha-D-aldose 1-phosphate.</text>
        <dbReference type="EC" id="3.6.1.45"/>
    </reaction>
</comment>
<feature type="domain" description="Nudix hydrolase" evidence="12">
    <location>
        <begin position="46"/>
        <end position="208"/>
    </location>
</feature>
<evidence type="ECO:0000256" key="6">
    <source>
        <dbReference type="ARBA" id="ARBA00022842"/>
    </source>
</evidence>
<comment type="subunit">
    <text evidence="3">Homodimer.</text>
</comment>
<evidence type="ECO:0000256" key="9">
    <source>
        <dbReference type="ARBA" id="ARBA00066480"/>
    </source>
</evidence>
<dbReference type="GO" id="GO:0008768">
    <property type="term" value="F:UDP-sugar diphosphatase activity"/>
    <property type="evidence" value="ECO:0007669"/>
    <property type="project" value="UniProtKB-EC"/>
</dbReference>
<dbReference type="GO" id="GO:0019693">
    <property type="term" value="P:ribose phosphate metabolic process"/>
    <property type="evidence" value="ECO:0007669"/>
    <property type="project" value="TreeGrafter"/>
</dbReference>
<dbReference type="FunFam" id="3.90.79.10:FF:000035">
    <property type="entry name" value="Uridine diphosphate glucose pyrophosphatase"/>
    <property type="match status" value="1"/>
</dbReference>
<keyword evidence="6" id="KW-0460">Magnesium</keyword>
<evidence type="ECO:0000256" key="11">
    <source>
        <dbReference type="ARBA" id="ARBA00080475"/>
    </source>
</evidence>
<evidence type="ECO:0000256" key="1">
    <source>
        <dbReference type="ARBA" id="ARBA00001946"/>
    </source>
</evidence>
<evidence type="ECO:0000256" key="3">
    <source>
        <dbReference type="ARBA" id="ARBA00011738"/>
    </source>
</evidence>
<reference evidence="15" key="1">
    <citation type="submission" date="2016-06" db="UniProtKB">
        <authorList>
            <consortium name="WormBaseParasite"/>
        </authorList>
    </citation>
    <scope>IDENTIFICATION</scope>
</reference>
<dbReference type="EC" id="3.6.1.45" evidence="9"/>
<evidence type="ECO:0000256" key="4">
    <source>
        <dbReference type="ARBA" id="ARBA00022490"/>
    </source>
</evidence>
<gene>
    <name evidence="13" type="ORF">TCNE_LOCUS889</name>
</gene>
<dbReference type="InterPro" id="IPR004385">
    <property type="entry name" value="NDP_pyrophosphatase"/>
</dbReference>
<evidence type="ECO:0000313" key="13">
    <source>
        <dbReference type="EMBL" id="VDM25036.1"/>
    </source>
</evidence>
<dbReference type="SUPFAM" id="SSF55811">
    <property type="entry name" value="Nudix"/>
    <property type="match status" value="1"/>
</dbReference>
<dbReference type="InterPro" id="IPR015797">
    <property type="entry name" value="NUDIX_hydrolase-like_dom_sf"/>
</dbReference>
<evidence type="ECO:0000256" key="2">
    <source>
        <dbReference type="ARBA" id="ARBA00004496"/>
    </source>
</evidence>
<evidence type="ECO:0000256" key="5">
    <source>
        <dbReference type="ARBA" id="ARBA00022801"/>
    </source>
</evidence>
<dbReference type="AlphaFoldDB" id="A0A183TXB9"/>
<keyword evidence="5" id="KW-0378">Hydrolase</keyword>
<comment type="cofactor">
    <cofactor evidence="1">
        <name>Mg(2+)</name>
        <dbReference type="ChEBI" id="CHEBI:18420"/>
    </cofactor>
</comment>
<dbReference type="PANTHER" id="PTHR11839:SF15">
    <property type="entry name" value="URIDINE DIPHOSPHATE GLUCOSE PYROPHOSPHATASE NUDT14"/>
    <property type="match status" value="1"/>
</dbReference>
<evidence type="ECO:0000259" key="12">
    <source>
        <dbReference type="PROSITE" id="PS51462"/>
    </source>
</evidence>
<keyword evidence="4" id="KW-0963">Cytoplasm</keyword>
<evidence type="ECO:0000313" key="15">
    <source>
        <dbReference type="WBParaSite" id="TCNE_0000088801-mRNA-1"/>
    </source>
</evidence>
<dbReference type="PROSITE" id="PS51462">
    <property type="entry name" value="NUDIX"/>
    <property type="match status" value="1"/>
</dbReference>
<protein>
    <recommendedName>
        <fullName evidence="10">Uridine diphosphate glucose pyrophosphatase NUDT14</fullName>
        <ecNumber evidence="9">3.6.1.45</ecNumber>
    </recommendedName>
    <alternativeName>
        <fullName evidence="11">Nucleoside diphosphate-linked moiety X motif 14</fullName>
    </alternativeName>
</protein>
<dbReference type="WBParaSite" id="TCNE_0000088801-mRNA-1">
    <property type="protein sequence ID" value="TCNE_0000088801-mRNA-1"/>
    <property type="gene ID" value="TCNE_0000088801"/>
</dbReference>
<dbReference type="PANTHER" id="PTHR11839">
    <property type="entry name" value="UDP/ADP-SUGAR PYROPHOSPHATASE"/>
    <property type="match status" value="1"/>
</dbReference>
<dbReference type="Gene3D" id="3.90.79.10">
    <property type="entry name" value="Nucleoside Triphosphate Pyrophosphohydrolase"/>
    <property type="match status" value="1"/>
</dbReference>
<proteinExistence type="predicted"/>
<evidence type="ECO:0000256" key="10">
    <source>
        <dbReference type="ARBA" id="ARBA00071467"/>
    </source>
</evidence>
<dbReference type="Proteomes" id="UP000050794">
    <property type="component" value="Unassembled WGS sequence"/>
</dbReference>
<dbReference type="GO" id="GO:0005737">
    <property type="term" value="C:cytoplasm"/>
    <property type="evidence" value="ECO:0007669"/>
    <property type="project" value="UniProtKB-SubCell"/>
</dbReference>
<comment type="function">
    <text evidence="8">Hydrolyzes UDP-glucose to glucose 1-phosphate and UMP and ADP-ribose to ribose 5-phosphate and AMP. The physiological substrate is probably UDP-glucose. Poor activity on other substrates such as ADP-glucose, CDP-glucose, GDP-glucose and GDP-mannose.</text>
</comment>
<evidence type="ECO:0000313" key="14">
    <source>
        <dbReference type="Proteomes" id="UP000050794"/>
    </source>
</evidence>
<dbReference type="GO" id="GO:0006753">
    <property type="term" value="P:nucleoside phosphate metabolic process"/>
    <property type="evidence" value="ECO:0007669"/>
    <property type="project" value="TreeGrafter"/>
</dbReference>
<evidence type="ECO:0000256" key="8">
    <source>
        <dbReference type="ARBA" id="ARBA00054674"/>
    </source>
</evidence>
<accession>A0A183TXB9</accession>
<dbReference type="InterPro" id="IPR000086">
    <property type="entry name" value="NUDIX_hydrolase_dom"/>
</dbReference>
<dbReference type="EMBL" id="UYWY01000526">
    <property type="protein sequence ID" value="VDM25036.1"/>
    <property type="molecule type" value="Genomic_DNA"/>
</dbReference>
<evidence type="ECO:0000256" key="7">
    <source>
        <dbReference type="ARBA" id="ARBA00051086"/>
    </source>
</evidence>
<dbReference type="CDD" id="cd18887">
    <property type="entry name" value="NUDIX_UGPPase_Nudt14"/>
    <property type="match status" value="1"/>
</dbReference>
<comment type="subcellular location">
    <subcellularLocation>
        <location evidence="2">Cytoplasm</location>
    </subcellularLocation>
</comment>
<organism evidence="14 15">
    <name type="scientific">Toxocara canis</name>
    <name type="common">Canine roundworm</name>
    <dbReference type="NCBI Taxonomy" id="6265"/>
    <lineage>
        <taxon>Eukaryota</taxon>
        <taxon>Metazoa</taxon>
        <taxon>Ecdysozoa</taxon>
        <taxon>Nematoda</taxon>
        <taxon>Chromadorea</taxon>
        <taxon>Rhabditida</taxon>
        <taxon>Spirurina</taxon>
        <taxon>Ascaridomorpha</taxon>
        <taxon>Ascaridoidea</taxon>
        <taxon>Toxocaridae</taxon>
        <taxon>Toxocara</taxon>
    </lineage>
</organism>